<dbReference type="HAMAP" id="MF_01588">
    <property type="entry name" value="DNA_ligase_A"/>
    <property type="match status" value="1"/>
</dbReference>
<keyword evidence="5 14" id="KW-0235">DNA replication</keyword>
<evidence type="ECO:0000259" key="17">
    <source>
        <dbReference type="PROSITE" id="PS50172"/>
    </source>
</evidence>
<feature type="binding site" evidence="14">
    <location>
        <begin position="83"/>
        <end position="84"/>
    </location>
    <ligand>
        <name>NAD(+)</name>
        <dbReference type="ChEBI" id="CHEBI:57540"/>
    </ligand>
</feature>
<feature type="binding site" evidence="14">
    <location>
        <position position="114"/>
    </location>
    <ligand>
        <name>NAD(+)</name>
        <dbReference type="ChEBI" id="CHEBI:57540"/>
    </ligand>
</feature>
<gene>
    <name evidence="14" type="primary">ligA</name>
    <name evidence="18" type="ORF">UW49_C0014G0031</name>
</gene>
<feature type="coiled-coil region" evidence="16">
    <location>
        <begin position="3"/>
        <end position="50"/>
    </location>
</feature>
<dbReference type="FunFam" id="1.10.150.20:FF:000006">
    <property type="entry name" value="DNA ligase"/>
    <property type="match status" value="1"/>
</dbReference>
<name>A0A0G1KJD2_9BACT</name>
<dbReference type="EC" id="6.5.1.2" evidence="2 14"/>
<evidence type="ECO:0000256" key="8">
    <source>
        <dbReference type="ARBA" id="ARBA00022833"/>
    </source>
</evidence>
<dbReference type="Pfam" id="PF00533">
    <property type="entry name" value="BRCT"/>
    <property type="match status" value="1"/>
</dbReference>
<comment type="caution">
    <text evidence="18">The sequence shown here is derived from an EMBL/GenBank/DDBJ whole genome shotgun (WGS) entry which is preliminary data.</text>
</comment>
<evidence type="ECO:0000256" key="2">
    <source>
        <dbReference type="ARBA" id="ARBA00012722"/>
    </source>
</evidence>
<feature type="binding site" evidence="14">
    <location>
        <position position="421"/>
    </location>
    <ligand>
        <name>Zn(2+)</name>
        <dbReference type="ChEBI" id="CHEBI:29105"/>
    </ligand>
</feature>
<dbReference type="GO" id="GO:0003911">
    <property type="term" value="F:DNA ligase (NAD+) activity"/>
    <property type="evidence" value="ECO:0007669"/>
    <property type="project" value="UniProtKB-UniRule"/>
</dbReference>
<comment type="caution">
    <text evidence="14">Lacks conserved residue(s) required for the propagation of feature annotation.</text>
</comment>
<keyword evidence="8 14" id="KW-0862">Zinc</keyword>
<dbReference type="Gene3D" id="3.40.50.10190">
    <property type="entry name" value="BRCT domain"/>
    <property type="match status" value="1"/>
</dbReference>
<feature type="active site" description="N6-AMP-lysine intermediate" evidence="14">
    <location>
        <position position="116"/>
    </location>
</feature>
<dbReference type="InterPro" id="IPR013840">
    <property type="entry name" value="DNAligase_N"/>
</dbReference>
<dbReference type="Gene3D" id="6.20.10.30">
    <property type="match status" value="1"/>
</dbReference>
<organism evidence="18 19">
    <name type="scientific">Candidatus Giovannonibacteria bacterium GW2011_GWB1_44_23</name>
    <dbReference type="NCBI Taxonomy" id="1618652"/>
    <lineage>
        <taxon>Bacteria</taxon>
        <taxon>Candidatus Giovannoniibacteriota</taxon>
    </lineage>
</organism>
<dbReference type="Pfam" id="PF01653">
    <property type="entry name" value="DNA_ligase_aden"/>
    <property type="match status" value="1"/>
</dbReference>
<dbReference type="GO" id="GO:0003677">
    <property type="term" value="F:DNA binding"/>
    <property type="evidence" value="ECO:0007669"/>
    <property type="project" value="InterPro"/>
</dbReference>
<dbReference type="InterPro" id="IPR001679">
    <property type="entry name" value="DNA_ligase"/>
</dbReference>
<dbReference type="Gene3D" id="1.10.150.20">
    <property type="entry name" value="5' to 3' exonuclease, C-terminal subdomain"/>
    <property type="match status" value="2"/>
</dbReference>
<dbReference type="Gene3D" id="1.10.287.610">
    <property type="entry name" value="Helix hairpin bin"/>
    <property type="match status" value="1"/>
</dbReference>
<keyword evidence="16" id="KW-0175">Coiled coil</keyword>
<evidence type="ECO:0000256" key="6">
    <source>
        <dbReference type="ARBA" id="ARBA00022723"/>
    </source>
</evidence>
<dbReference type="InterPro" id="IPR036420">
    <property type="entry name" value="BRCT_dom_sf"/>
</dbReference>
<evidence type="ECO:0000313" key="19">
    <source>
        <dbReference type="Proteomes" id="UP000033977"/>
    </source>
</evidence>
<dbReference type="SUPFAM" id="SSF52113">
    <property type="entry name" value="BRCT domain"/>
    <property type="match status" value="1"/>
</dbReference>
<dbReference type="Pfam" id="PF03120">
    <property type="entry name" value="OB_DNA_ligase"/>
    <property type="match status" value="1"/>
</dbReference>
<dbReference type="SMART" id="SM00532">
    <property type="entry name" value="LIGANc"/>
    <property type="match status" value="1"/>
</dbReference>
<evidence type="ECO:0000313" key="18">
    <source>
        <dbReference type="EMBL" id="KKT56417.1"/>
    </source>
</evidence>
<dbReference type="GO" id="GO:0046872">
    <property type="term" value="F:metal ion binding"/>
    <property type="evidence" value="ECO:0007669"/>
    <property type="project" value="UniProtKB-KW"/>
</dbReference>
<comment type="function">
    <text evidence="1 14">DNA ligase that catalyzes the formation of phosphodiester linkages between 5'-phosphoryl and 3'-hydroxyl groups in double-stranded DNA using NAD as a coenzyme and as the energy source for the reaction. It is essential for DNA replication and repair of damaged DNA.</text>
</comment>
<evidence type="ECO:0000256" key="1">
    <source>
        <dbReference type="ARBA" id="ARBA00004067"/>
    </source>
</evidence>
<evidence type="ECO:0000256" key="13">
    <source>
        <dbReference type="ARBA" id="ARBA00060881"/>
    </source>
</evidence>
<dbReference type="InterPro" id="IPR033136">
    <property type="entry name" value="DNA_ligase_CS"/>
</dbReference>
<dbReference type="AlphaFoldDB" id="A0A0G1KJD2"/>
<keyword evidence="6 14" id="KW-0479">Metal-binding</keyword>
<accession>A0A0G1KJD2</accession>
<dbReference type="SMART" id="SM00292">
    <property type="entry name" value="BRCT"/>
    <property type="match status" value="1"/>
</dbReference>
<evidence type="ECO:0000256" key="15">
    <source>
        <dbReference type="RuleBase" id="RU000618"/>
    </source>
</evidence>
<dbReference type="NCBIfam" id="TIGR00575">
    <property type="entry name" value="dnlj"/>
    <property type="match status" value="1"/>
</dbReference>
<dbReference type="Gene3D" id="3.30.470.30">
    <property type="entry name" value="DNA ligase/mRNA capping enzyme"/>
    <property type="match status" value="1"/>
</dbReference>
<evidence type="ECO:0000256" key="4">
    <source>
        <dbReference type="ARBA" id="ARBA00022598"/>
    </source>
</evidence>
<feature type="binding site" evidence="14">
    <location>
        <position position="171"/>
    </location>
    <ligand>
        <name>NAD(+)</name>
        <dbReference type="ChEBI" id="CHEBI:57540"/>
    </ligand>
</feature>
<dbReference type="PANTHER" id="PTHR23389">
    <property type="entry name" value="CHROMOSOME TRANSMISSION FIDELITY FACTOR 18"/>
    <property type="match status" value="1"/>
</dbReference>
<feature type="binding site" evidence="14">
    <location>
        <position position="426"/>
    </location>
    <ligand>
        <name>Zn(2+)</name>
        <dbReference type="ChEBI" id="CHEBI:29105"/>
    </ligand>
</feature>
<keyword evidence="10 14" id="KW-0520">NAD</keyword>
<dbReference type="InterPro" id="IPR018239">
    <property type="entry name" value="DNA_ligase_AS"/>
</dbReference>
<dbReference type="FunFam" id="2.40.50.140:FF:000012">
    <property type="entry name" value="DNA ligase"/>
    <property type="match status" value="1"/>
</dbReference>
<dbReference type="SUPFAM" id="SSF47781">
    <property type="entry name" value="RuvA domain 2-like"/>
    <property type="match status" value="1"/>
</dbReference>
<dbReference type="SUPFAM" id="SSF56091">
    <property type="entry name" value="DNA ligase/mRNA capping enzyme, catalytic domain"/>
    <property type="match status" value="1"/>
</dbReference>
<evidence type="ECO:0000256" key="7">
    <source>
        <dbReference type="ARBA" id="ARBA00022763"/>
    </source>
</evidence>
<dbReference type="GO" id="GO:0006260">
    <property type="term" value="P:DNA replication"/>
    <property type="evidence" value="ECO:0007669"/>
    <property type="project" value="UniProtKB-KW"/>
</dbReference>
<comment type="cofactor">
    <cofactor evidence="14">
        <name>Mg(2+)</name>
        <dbReference type="ChEBI" id="CHEBI:18420"/>
    </cofactor>
    <cofactor evidence="14">
        <name>Mn(2+)</name>
        <dbReference type="ChEBI" id="CHEBI:29035"/>
    </cofactor>
</comment>
<dbReference type="Proteomes" id="UP000033977">
    <property type="component" value="Unassembled WGS sequence"/>
</dbReference>
<dbReference type="PANTHER" id="PTHR23389:SF9">
    <property type="entry name" value="DNA LIGASE"/>
    <property type="match status" value="1"/>
</dbReference>
<evidence type="ECO:0000256" key="16">
    <source>
        <dbReference type="SAM" id="Coils"/>
    </source>
</evidence>
<protein>
    <recommendedName>
        <fullName evidence="3 14">DNA ligase</fullName>
        <ecNumber evidence="2 14">6.5.1.2</ecNumber>
    </recommendedName>
    <alternativeName>
        <fullName evidence="14">Polydeoxyribonucleotide synthase [NAD(+)]</fullName>
    </alternativeName>
</protein>
<dbReference type="PATRIC" id="fig|1618652.3.peg.870"/>
<dbReference type="InterPro" id="IPR003583">
    <property type="entry name" value="Hlx-hairpin-Hlx_DNA-bd_motif"/>
</dbReference>
<keyword evidence="11 14" id="KW-0234">DNA repair</keyword>
<keyword evidence="4 14" id="KW-0436">Ligase</keyword>
<feature type="binding site" evidence="14">
    <location>
        <position position="403"/>
    </location>
    <ligand>
        <name>Zn(2+)</name>
        <dbReference type="ChEBI" id="CHEBI:29105"/>
    </ligand>
</feature>
<proteinExistence type="inferred from homology"/>
<dbReference type="PROSITE" id="PS50172">
    <property type="entry name" value="BRCT"/>
    <property type="match status" value="1"/>
</dbReference>
<dbReference type="InterPro" id="IPR012340">
    <property type="entry name" value="NA-bd_OB-fold"/>
</dbReference>
<feature type="domain" description="BRCT" evidence="17">
    <location>
        <begin position="582"/>
        <end position="657"/>
    </location>
</feature>
<dbReference type="PROSITE" id="PS01055">
    <property type="entry name" value="DNA_LIGASE_N1"/>
    <property type="match status" value="1"/>
</dbReference>
<comment type="catalytic activity">
    <reaction evidence="12 14 15">
        <text>NAD(+) + (deoxyribonucleotide)n-3'-hydroxyl + 5'-phospho-(deoxyribonucleotide)m = (deoxyribonucleotide)n+m + AMP + beta-nicotinamide D-nucleotide.</text>
        <dbReference type="EC" id="6.5.1.2"/>
    </reaction>
</comment>
<feature type="binding site" evidence="14">
    <location>
        <position position="137"/>
    </location>
    <ligand>
        <name>NAD(+)</name>
        <dbReference type="ChEBI" id="CHEBI:57540"/>
    </ligand>
</feature>
<dbReference type="CDD" id="cd17748">
    <property type="entry name" value="BRCT_DNA_ligase_like"/>
    <property type="match status" value="1"/>
</dbReference>
<evidence type="ECO:0000256" key="9">
    <source>
        <dbReference type="ARBA" id="ARBA00022842"/>
    </source>
</evidence>
<dbReference type="FunFam" id="1.10.150.20:FF:000007">
    <property type="entry name" value="DNA ligase"/>
    <property type="match status" value="1"/>
</dbReference>
<dbReference type="CDD" id="cd00114">
    <property type="entry name" value="LIGANc"/>
    <property type="match status" value="1"/>
</dbReference>
<dbReference type="SUPFAM" id="SSF50249">
    <property type="entry name" value="Nucleic acid-binding proteins"/>
    <property type="match status" value="1"/>
</dbReference>
<dbReference type="NCBIfam" id="NF005932">
    <property type="entry name" value="PRK07956.1"/>
    <property type="match status" value="1"/>
</dbReference>
<dbReference type="InterPro" id="IPR010994">
    <property type="entry name" value="RuvA_2-like"/>
</dbReference>
<dbReference type="InterPro" id="IPR013839">
    <property type="entry name" value="DNAligase_adenylation"/>
</dbReference>
<evidence type="ECO:0000256" key="10">
    <source>
        <dbReference type="ARBA" id="ARBA00023027"/>
    </source>
</evidence>
<dbReference type="Gene3D" id="2.40.50.140">
    <property type="entry name" value="Nucleic acid-binding proteins"/>
    <property type="match status" value="1"/>
</dbReference>
<dbReference type="GO" id="GO:0006281">
    <property type="term" value="P:DNA repair"/>
    <property type="evidence" value="ECO:0007669"/>
    <property type="project" value="UniProtKB-KW"/>
</dbReference>
<evidence type="ECO:0000256" key="11">
    <source>
        <dbReference type="ARBA" id="ARBA00023204"/>
    </source>
</evidence>
<feature type="binding site" evidence="14">
    <location>
        <position position="309"/>
    </location>
    <ligand>
        <name>NAD(+)</name>
        <dbReference type="ChEBI" id="CHEBI:57540"/>
    </ligand>
</feature>
<keyword evidence="14" id="KW-0464">Manganese</keyword>
<sequence length="657" mass="74237">MTKSEAKERIEKLKKLIDKYRYQYHVLNKLEISEEALDSLKHELKKLEDEFPELITPDSPTQRVAGKPLKEFKKVRHQTKMMSLEDVFSEEEFLEWVARIKKLAPRDVFHFYAEPKFDGLALSIVYEDGVLKYAATRGDGEVGEDVTQNVRTIESVPLNIPQKGRVEARGEAIITKKNFEAINREQKKKGEKVYANSRNLAAGSLRQLDPKITASRRLDFFAYDLLGIALEKHSEEHKALRDLGFKTGGDLEECCKDSDEVFKHYKKIAERREKLPYNIDGIVVSVDSNDLFKKLGVVGKTPRGAIAFKFAPKETTTKVEEIAVQVGRTGALTPVAILKPVEIGGVTVSRATLHNEDEIKRLGLKIGDSVIVGRAGDVIPDVKKVLKELRTGHEKEFHMPKHCPVCKKPLEKKEGEVQTKCVNKNCPARHRENLYHFVSRKAFNIDGLGPKILNAFLDNGLIQNAADIFELKEGDIAPLERFGEKSAENLVEAIKNAKKIVLARFIYALGILHVGEETAIDLANHFGSLEKLEKASLEDLEKIPNVGGIVAKSVHDWFREERNKDFLKKLLRHMEIENPKRKKPGKLTGKTFVFTGEMETMSRDEAKVKVRDLGGDPSETVSKNTDYVVAGENPGSKYDKAKKLMVKIIDEKEFLNF</sequence>
<dbReference type="EMBL" id="LCIN01000014">
    <property type="protein sequence ID" value="KKT56417.1"/>
    <property type="molecule type" value="Genomic_DNA"/>
</dbReference>
<evidence type="ECO:0000256" key="3">
    <source>
        <dbReference type="ARBA" id="ARBA00013308"/>
    </source>
</evidence>
<dbReference type="InterPro" id="IPR041663">
    <property type="entry name" value="DisA/LigA_HHH"/>
</dbReference>
<dbReference type="InterPro" id="IPR004150">
    <property type="entry name" value="NAD_DNA_ligase_OB"/>
</dbReference>
<dbReference type="InterPro" id="IPR004149">
    <property type="entry name" value="Znf_DNAligase_C4"/>
</dbReference>
<evidence type="ECO:0000256" key="14">
    <source>
        <dbReference type="HAMAP-Rule" id="MF_01588"/>
    </source>
</evidence>
<keyword evidence="7 14" id="KW-0227">DNA damage</keyword>
<dbReference type="SMART" id="SM00278">
    <property type="entry name" value="HhH1"/>
    <property type="match status" value="4"/>
</dbReference>
<keyword evidence="9 14" id="KW-0460">Magnesium</keyword>
<dbReference type="PROSITE" id="PS01056">
    <property type="entry name" value="DNA_LIGASE_N2"/>
    <property type="match status" value="1"/>
</dbReference>
<feature type="binding site" evidence="14">
    <location>
        <position position="406"/>
    </location>
    <ligand>
        <name>Zn(2+)</name>
        <dbReference type="ChEBI" id="CHEBI:29105"/>
    </ligand>
</feature>
<comment type="similarity">
    <text evidence="13 14">Belongs to the NAD-dependent DNA ligase family. LigA subfamily.</text>
</comment>
<dbReference type="Pfam" id="PF12826">
    <property type="entry name" value="HHH_2"/>
    <property type="match status" value="1"/>
</dbReference>
<evidence type="ECO:0000256" key="5">
    <source>
        <dbReference type="ARBA" id="ARBA00022705"/>
    </source>
</evidence>
<evidence type="ECO:0000256" key="12">
    <source>
        <dbReference type="ARBA" id="ARBA00034005"/>
    </source>
</evidence>
<dbReference type="PIRSF" id="PIRSF001604">
    <property type="entry name" value="LigA"/>
    <property type="match status" value="1"/>
</dbReference>
<dbReference type="InterPro" id="IPR001357">
    <property type="entry name" value="BRCT_dom"/>
</dbReference>
<dbReference type="Pfam" id="PF14520">
    <property type="entry name" value="HHH_5"/>
    <property type="match status" value="1"/>
</dbReference>
<dbReference type="GO" id="GO:0005829">
    <property type="term" value="C:cytosol"/>
    <property type="evidence" value="ECO:0007669"/>
    <property type="project" value="TreeGrafter"/>
</dbReference>
<reference evidence="18 19" key="1">
    <citation type="journal article" date="2015" name="Nature">
        <title>rRNA introns, odd ribosomes, and small enigmatic genomes across a large radiation of phyla.</title>
        <authorList>
            <person name="Brown C.T."/>
            <person name="Hug L.A."/>
            <person name="Thomas B.C."/>
            <person name="Sharon I."/>
            <person name="Castelle C.J."/>
            <person name="Singh A."/>
            <person name="Wilkins M.J."/>
            <person name="Williams K.H."/>
            <person name="Banfield J.F."/>
        </authorList>
    </citation>
    <scope>NUCLEOTIDE SEQUENCE [LARGE SCALE GENOMIC DNA]</scope>
</reference>
<dbReference type="Pfam" id="PF03119">
    <property type="entry name" value="DNA_ligase_ZBD"/>
    <property type="match status" value="1"/>
</dbReference>